<dbReference type="EMBL" id="JBBXMP010000041">
    <property type="protein sequence ID" value="KAL0065919.1"/>
    <property type="molecule type" value="Genomic_DNA"/>
</dbReference>
<evidence type="ECO:0000256" key="1">
    <source>
        <dbReference type="SAM" id="Phobius"/>
    </source>
</evidence>
<name>A0ABR2ZYQ3_9AGAR</name>
<proteinExistence type="predicted"/>
<keyword evidence="1" id="KW-0812">Transmembrane</keyword>
<sequence length="63" mass="7186">MAQIRKLITYLKVQKQVYHTAVGRGNAASDISIAVILVFTLQRMKTNMRRTKKLVHFLVGDRG</sequence>
<gene>
    <name evidence="2" type="ORF">AAF712_007045</name>
</gene>
<evidence type="ECO:0000313" key="3">
    <source>
        <dbReference type="Proteomes" id="UP001437256"/>
    </source>
</evidence>
<feature type="transmembrane region" description="Helical" evidence="1">
    <location>
        <begin position="27"/>
        <end position="44"/>
    </location>
</feature>
<comment type="caution">
    <text evidence="2">The sequence shown here is derived from an EMBL/GenBank/DDBJ whole genome shotgun (WGS) entry which is preliminary data.</text>
</comment>
<protein>
    <submittedName>
        <fullName evidence="2">Uncharacterized protein</fullName>
    </submittedName>
</protein>
<reference evidence="2 3" key="1">
    <citation type="submission" date="2024-05" db="EMBL/GenBank/DDBJ databases">
        <title>A draft genome resource for the thread blight pathogen Marasmius tenuissimus strain MS-2.</title>
        <authorList>
            <person name="Yulfo-Soto G.E."/>
            <person name="Baruah I.K."/>
            <person name="Amoako-Attah I."/>
            <person name="Bukari Y."/>
            <person name="Meinhardt L.W."/>
            <person name="Bailey B.A."/>
            <person name="Cohen S.P."/>
        </authorList>
    </citation>
    <scope>NUCLEOTIDE SEQUENCE [LARGE SCALE GENOMIC DNA]</scope>
    <source>
        <strain evidence="2 3">MS-2</strain>
    </source>
</reference>
<keyword evidence="3" id="KW-1185">Reference proteome</keyword>
<dbReference type="Proteomes" id="UP001437256">
    <property type="component" value="Unassembled WGS sequence"/>
</dbReference>
<organism evidence="2 3">
    <name type="scientific">Marasmius tenuissimus</name>
    <dbReference type="NCBI Taxonomy" id="585030"/>
    <lineage>
        <taxon>Eukaryota</taxon>
        <taxon>Fungi</taxon>
        <taxon>Dikarya</taxon>
        <taxon>Basidiomycota</taxon>
        <taxon>Agaricomycotina</taxon>
        <taxon>Agaricomycetes</taxon>
        <taxon>Agaricomycetidae</taxon>
        <taxon>Agaricales</taxon>
        <taxon>Marasmiineae</taxon>
        <taxon>Marasmiaceae</taxon>
        <taxon>Marasmius</taxon>
    </lineage>
</organism>
<keyword evidence="1" id="KW-1133">Transmembrane helix</keyword>
<keyword evidence="1" id="KW-0472">Membrane</keyword>
<evidence type="ECO:0000313" key="2">
    <source>
        <dbReference type="EMBL" id="KAL0065919.1"/>
    </source>
</evidence>
<accession>A0ABR2ZYQ3</accession>